<dbReference type="Gene3D" id="3.40.50.720">
    <property type="entry name" value="NAD(P)-binding Rossmann-like Domain"/>
    <property type="match status" value="1"/>
</dbReference>
<name>A0A4R1M6N5_9SPHI</name>
<protein>
    <submittedName>
        <fullName evidence="2">NAD(P)H dehydrogenase (Quinone)</fullName>
    </submittedName>
</protein>
<evidence type="ECO:0000313" key="2">
    <source>
        <dbReference type="EMBL" id="TCK85419.1"/>
    </source>
</evidence>
<dbReference type="PANTHER" id="PTHR47129:SF1">
    <property type="entry name" value="NMRA-LIKE DOMAIN-CONTAINING PROTEIN"/>
    <property type="match status" value="1"/>
</dbReference>
<dbReference type="InterPro" id="IPR008030">
    <property type="entry name" value="NmrA-like"/>
</dbReference>
<dbReference type="SUPFAM" id="SSF51735">
    <property type="entry name" value="NAD(P)-binding Rossmann-fold domains"/>
    <property type="match status" value="1"/>
</dbReference>
<accession>A0A4R1M6N5</accession>
<gene>
    <name evidence="2" type="ORF">C8N28_0725</name>
</gene>
<keyword evidence="3" id="KW-1185">Reference proteome</keyword>
<dbReference type="InterPro" id="IPR036291">
    <property type="entry name" value="NAD(P)-bd_dom_sf"/>
</dbReference>
<dbReference type="OrthoDB" id="9780595at2"/>
<evidence type="ECO:0000259" key="1">
    <source>
        <dbReference type="Pfam" id="PF05368"/>
    </source>
</evidence>
<dbReference type="Pfam" id="PF05368">
    <property type="entry name" value="NmrA"/>
    <property type="match status" value="1"/>
</dbReference>
<dbReference type="PANTHER" id="PTHR47129">
    <property type="entry name" value="QUINONE OXIDOREDUCTASE 2"/>
    <property type="match status" value="1"/>
</dbReference>
<dbReference type="CDD" id="cd05269">
    <property type="entry name" value="TMR_SDR_a"/>
    <property type="match status" value="1"/>
</dbReference>
<comment type="caution">
    <text evidence="2">The sequence shown here is derived from an EMBL/GenBank/DDBJ whole genome shotgun (WGS) entry which is preliminary data.</text>
</comment>
<dbReference type="Gene3D" id="3.90.25.10">
    <property type="entry name" value="UDP-galactose 4-epimerase, domain 1"/>
    <property type="match status" value="1"/>
</dbReference>
<reference evidence="2 3" key="1">
    <citation type="submission" date="2019-03" db="EMBL/GenBank/DDBJ databases">
        <title>Genomic Encyclopedia of Archaeal and Bacterial Type Strains, Phase II (KMG-II): from individual species to whole genera.</title>
        <authorList>
            <person name="Goeker M."/>
        </authorList>
    </citation>
    <scope>NUCLEOTIDE SEQUENCE [LARGE SCALE GENOMIC DNA]</scope>
    <source>
        <strain evidence="2 3">DSM 22554</strain>
    </source>
</reference>
<sequence>MILVTGASGHLGSSIIQHLLKKIPANQIIALVRNEAKATMFKEAGVIIRMGDYHNPASLATAFVDVHKAVLVSSSDFNDRFGQHKNVIDAAKAAGVSHFTYTGISLKNVNTSVLKHFTEDHFQTEDYLKESGMAYTFMRHNLYAEMIPLYIGRQVLDKGIVFPAGEGRVPFALRDEMGEANANVLISEGHENKSYNIANDVNYSFQDMADILSELAKKKIIYTNPNQDSYIDSLKASGLPEHMAQIASGFSIAMRDGDFDLPGNDLKNLLGRKPTDLKVYLQQNFYSERRK</sequence>
<organism evidence="2 3">
    <name type="scientific">Albibacterium bauzanense</name>
    <dbReference type="NCBI Taxonomy" id="653929"/>
    <lineage>
        <taxon>Bacteria</taxon>
        <taxon>Pseudomonadati</taxon>
        <taxon>Bacteroidota</taxon>
        <taxon>Sphingobacteriia</taxon>
        <taxon>Sphingobacteriales</taxon>
        <taxon>Sphingobacteriaceae</taxon>
        <taxon>Albibacterium</taxon>
    </lineage>
</organism>
<dbReference type="EMBL" id="SMGO01000001">
    <property type="protein sequence ID" value="TCK85419.1"/>
    <property type="molecule type" value="Genomic_DNA"/>
</dbReference>
<dbReference type="AlphaFoldDB" id="A0A4R1M6N5"/>
<evidence type="ECO:0000313" key="3">
    <source>
        <dbReference type="Proteomes" id="UP000294616"/>
    </source>
</evidence>
<proteinExistence type="predicted"/>
<feature type="domain" description="NmrA-like" evidence="1">
    <location>
        <begin position="2"/>
        <end position="225"/>
    </location>
</feature>
<dbReference type="InterPro" id="IPR052718">
    <property type="entry name" value="NmrA-type_oxidoreductase"/>
</dbReference>
<dbReference type="RefSeq" id="WP_132221604.1">
    <property type="nucleotide sequence ID" value="NZ_SMGO01000001.1"/>
</dbReference>
<dbReference type="Proteomes" id="UP000294616">
    <property type="component" value="Unassembled WGS sequence"/>
</dbReference>